<feature type="compositionally biased region" description="Basic and acidic residues" evidence="1">
    <location>
        <begin position="43"/>
        <end position="59"/>
    </location>
</feature>
<sequence>MPTIWTTLRCSTTTVAYQLDRRRTLLPRWTGAPGRGARGRLPRARDVHARDLQDGRRAADPTCRSASRLASSPDQRLGDLEDDATILAASASAARRDSWPRCGRRAVTRPWLESSSWLRARRARADERTGRTRAGS</sequence>
<gene>
    <name evidence="2" type="ORF">AVDCRST_MAG32-821</name>
</gene>
<organism evidence="2">
    <name type="scientific">uncultured Nocardioides sp</name>
    <dbReference type="NCBI Taxonomy" id="198441"/>
    <lineage>
        <taxon>Bacteria</taxon>
        <taxon>Bacillati</taxon>
        <taxon>Actinomycetota</taxon>
        <taxon>Actinomycetes</taxon>
        <taxon>Propionibacteriales</taxon>
        <taxon>Nocardioidaceae</taxon>
        <taxon>Nocardioides</taxon>
        <taxon>environmental samples</taxon>
    </lineage>
</organism>
<reference evidence="2" key="1">
    <citation type="submission" date="2020-02" db="EMBL/GenBank/DDBJ databases">
        <authorList>
            <person name="Meier V. D."/>
        </authorList>
    </citation>
    <scope>NUCLEOTIDE SEQUENCE</scope>
    <source>
        <strain evidence="2">AVDCRST_MAG32</strain>
    </source>
</reference>
<name>A0A6J4N3U8_9ACTN</name>
<evidence type="ECO:0000313" key="2">
    <source>
        <dbReference type="EMBL" id="CAA9372385.1"/>
    </source>
</evidence>
<accession>A0A6J4N3U8</accession>
<feature type="compositionally biased region" description="Polar residues" evidence="1">
    <location>
        <begin position="64"/>
        <end position="74"/>
    </location>
</feature>
<evidence type="ECO:0000256" key="1">
    <source>
        <dbReference type="SAM" id="MobiDB-lite"/>
    </source>
</evidence>
<proteinExistence type="predicted"/>
<dbReference type="EMBL" id="CADCUM010000035">
    <property type="protein sequence ID" value="CAA9372385.1"/>
    <property type="molecule type" value="Genomic_DNA"/>
</dbReference>
<protein>
    <submittedName>
        <fullName evidence="2">Uncharacterized protein</fullName>
    </submittedName>
</protein>
<dbReference type="AlphaFoldDB" id="A0A6J4N3U8"/>
<feature type="region of interest" description="Disordered" evidence="1">
    <location>
        <begin position="30"/>
        <end position="77"/>
    </location>
</feature>